<dbReference type="InterPro" id="IPR034603">
    <property type="entry name" value="Dipeptide_epimerase"/>
</dbReference>
<dbReference type="SMART" id="SM00922">
    <property type="entry name" value="MR_MLE"/>
    <property type="match status" value="1"/>
</dbReference>
<keyword evidence="3 5" id="KW-0460">Magnesium</keyword>
<dbReference type="Proteomes" id="UP001501508">
    <property type="component" value="Unassembled WGS sequence"/>
</dbReference>
<comment type="caution">
    <text evidence="7">The sequence shown here is derived from an EMBL/GenBank/DDBJ whole genome shotgun (WGS) entry which is preliminary data.</text>
</comment>
<dbReference type="InterPro" id="IPR018110">
    <property type="entry name" value="Mandel_Rmase/mucon_lact_enz_CS"/>
</dbReference>
<organism evidence="7 8">
    <name type="scientific">Ravibacter arvi</name>
    <dbReference type="NCBI Taxonomy" id="2051041"/>
    <lineage>
        <taxon>Bacteria</taxon>
        <taxon>Pseudomonadati</taxon>
        <taxon>Bacteroidota</taxon>
        <taxon>Cytophagia</taxon>
        <taxon>Cytophagales</taxon>
        <taxon>Spirosomataceae</taxon>
        <taxon>Ravibacter</taxon>
    </lineage>
</organism>
<dbReference type="RefSeq" id="WP_345033147.1">
    <property type="nucleotide sequence ID" value="NZ_BAABEY010000036.1"/>
</dbReference>
<dbReference type="PANTHER" id="PTHR48080">
    <property type="entry name" value="D-GALACTONATE DEHYDRATASE-RELATED"/>
    <property type="match status" value="1"/>
</dbReference>
<dbReference type="InterPro" id="IPR029017">
    <property type="entry name" value="Enolase-like_N"/>
</dbReference>
<dbReference type="PROSITE" id="PS00909">
    <property type="entry name" value="MR_MLE_2"/>
    <property type="match status" value="1"/>
</dbReference>
<keyword evidence="2 5" id="KW-0479">Metal-binding</keyword>
<evidence type="ECO:0000256" key="1">
    <source>
        <dbReference type="ARBA" id="ARBA00008031"/>
    </source>
</evidence>
<dbReference type="InterPro" id="IPR013342">
    <property type="entry name" value="Mandelate_racemase_C"/>
</dbReference>
<dbReference type="Pfam" id="PF02746">
    <property type="entry name" value="MR_MLE_N"/>
    <property type="match status" value="1"/>
</dbReference>
<dbReference type="CDD" id="cd03319">
    <property type="entry name" value="L-Ala-DL-Glu_epimerase"/>
    <property type="match status" value="1"/>
</dbReference>
<evidence type="ECO:0000256" key="3">
    <source>
        <dbReference type="ARBA" id="ARBA00022842"/>
    </source>
</evidence>
<evidence type="ECO:0000259" key="6">
    <source>
        <dbReference type="SMART" id="SM00922"/>
    </source>
</evidence>
<keyword evidence="8" id="KW-1185">Reference proteome</keyword>
<dbReference type="InterPro" id="IPR036849">
    <property type="entry name" value="Enolase-like_C_sf"/>
</dbReference>
<gene>
    <name evidence="7" type="ORF">GCM10023091_43760</name>
</gene>
<dbReference type="EC" id="5.1.1.-" evidence="5"/>
<dbReference type="SFLD" id="SFLDG00180">
    <property type="entry name" value="muconate_cycloisomerase"/>
    <property type="match status" value="1"/>
</dbReference>
<keyword evidence="4 5" id="KW-0413">Isomerase</keyword>
<sequence>MRLRYHSFQLQLKHTFTIAHDSRDVQPTLIVELSDDGLTGFGEATTNPYYGITMAGMTEALERVREQVEHYTWGSPEELWDRVHPLLKDNPFAQCALDNAAHDLFARKQGLPLYRQWGLETGTVPATNYTIGIDTIDKMVAKLKEFPWPLYKIKLGTSHDLDIVRELRRHTSSPFRIDANCAWSAEEAIANSGPLKALGVEFIEQPLPAADVAGMKEVFTQSLLPVIADESCIVESDVERCRGLFHGINIKLTKCGGLTPARRMIQKARELGLKTMVGCMTESSIGIAAIGQLLPLLDYVDMDGNLLIANDPATGVEFDKDGRFVLSNRSGIGAALKTGR</sequence>
<dbReference type="InterPro" id="IPR013341">
    <property type="entry name" value="Mandelate_racemase_N_dom"/>
</dbReference>
<reference evidence="8" key="1">
    <citation type="journal article" date="2019" name="Int. J. Syst. Evol. Microbiol.">
        <title>The Global Catalogue of Microorganisms (GCM) 10K type strain sequencing project: providing services to taxonomists for standard genome sequencing and annotation.</title>
        <authorList>
            <consortium name="The Broad Institute Genomics Platform"/>
            <consortium name="The Broad Institute Genome Sequencing Center for Infectious Disease"/>
            <person name="Wu L."/>
            <person name="Ma J."/>
        </authorList>
    </citation>
    <scope>NUCLEOTIDE SEQUENCE [LARGE SCALE GENOMIC DNA]</scope>
    <source>
        <strain evidence="8">JCM 31920</strain>
    </source>
</reference>
<dbReference type="InterPro" id="IPR029065">
    <property type="entry name" value="Enolase_C-like"/>
</dbReference>
<accession>A0ABP8MBM6</accession>
<comment type="similarity">
    <text evidence="1 5">Belongs to the mandelate racemase/muconate lactonizing enzyme family.</text>
</comment>
<evidence type="ECO:0000256" key="4">
    <source>
        <dbReference type="ARBA" id="ARBA00023235"/>
    </source>
</evidence>
<dbReference type="SUPFAM" id="SSF54826">
    <property type="entry name" value="Enolase N-terminal domain-like"/>
    <property type="match status" value="1"/>
</dbReference>
<dbReference type="Pfam" id="PF13378">
    <property type="entry name" value="MR_MLE_C"/>
    <property type="match status" value="1"/>
</dbReference>
<evidence type="ECO:0000256" key="5">
    <source>
        <dbReference type="RuleBase" id="RU366006"/>
    </source>
</evidence>
<dbReference type="Gene3D" id="3.20.20.120">
    <property type="entry name" value="Enolase-like C-terminal domain"/>
    <property type="match status" value="1"/>
</dbReference>
<dbReference type="Gene3D" id="3.30.390.10">
    <property type="entry name" value="Enolase-like, N-terminal domain"/>
    <property type="match status" value="1"/>
</dbReference>
<proteinExistence type="inferred from homology"/>
<evidence type="ECO:0000313" key="8">
    <source>
        <dbReference type="Proteomes" id="UP001501508"/>
    </source>
</evidence>
<name>A0ABP8MBM6_9BACT</name>
<dbReference type="EMBL" id="BAABEY010000036">
    <property type="protein sequence ID" value="GAA4447961.1"/>
    <property type="molecule type" value="Genomic_DNA"/>
</dbReference>
<evidence type="ECO:0000256" key="2">
    <source>
        <dbReference type="ARBA" id="ARBA00022723"/>
    </source>
</evidence>
<dbReference type="PANTHER" id="PTHR48080:SF3">
    <property type="entry name" value="ENOLASE SUPERFAMILY MEMBER DDB_G0284701"/>
    <property type="match status" value="1"/>
</dbReference>
<comment type="cofactor">
    <cofactor evidence="5">
        <name>Mg(2+)</name>
        <dbReference type="ChEBI" id="CHEBI:18420"/>
    </cofactor>
    <text evidence="5">Binds 1 Mg(2+) ion per subunit.</text>
</comment>
<dbReference type="SUPFAM" id="SSF51604">
    <property type="entry name" value="Enolase C-terminal domain-like"/>
    <property type="match status" value="1"/>
</dbReference>
<protein>
    <recommendedName>
        <fullName evidence="5">Dipeptide epimerase</fullName>
        <ecNumber evidence="5">5.1.1.-</ecNumber>
    </recommendedName>
</protein>
<feature type="domain" description="Mandelate racemase/muconate lactonizing enzyme C-terminal" evidence="6">
    <location>
        <begin position="136"/>
        <end position="225"/>
    </location>
</feature>
<evidence type="ECO:0000313" key="7">
    <source>
        <dbReference type="EMBL" id="GAA4447961.1"/>
    </source>
</evidence>
<dbReference type="SFLD" id="SFLDS00001">
    <property type="entry name" value="Enolase"/>
    <property type="match status" value="1"/>
</dbReference>
<dbReference type="InterPro" id="IPR034593">
    <property type="entry name" value="DgoD-like"/>
</dbReference>